<dbReference type="PANTHER" id="PTHR36166">
    <property type="entry name" value="CHROMOSOME 9, WHOLE GENOME SHOTGUN SEQUENCE"/>
    <property type="match status" value="1"/>
</dbReference>
<dbReference type="RefSeq" id="WP_227227889.1">
    <property type="nucleotide sequence ID" value="NZ_JAJCVJ010000001.1"/>
</dbReference>
<dbReference type="EMBL" id="JBHSKX010000001">
    <property type="protein sequence ID" value="MFC5366776.1"/>
    <property type="molecule type" value="Genomic_DNA"/>
</dbReference>
<dbReference type="CDD" id="cd07822">
    <property type="entry name" value="SRPBCC_4"/>
    <property type="match status" value="1"/>
</dbReference>
<protein>
    <submittedName>
        <fullName evidence="1">SRPBCC family protein</fullName>
    </submittedName>
</protein>
<comment type="caution">
    <text evidence="1">The sequence shown here is derived from an EMBL/GenBank/DDBJ whole genome shotgun (WGS) entry which is preliminary data.</text>
</comment>
<dbReference type="Proteomes" id="UP001596201">
    <property type="component" value="Unassembled WGS sequence"/>
</dbReference>
<organism evidence="1 2">
    <name type="scientific">Salinirubrum litoreum</name>
    <dbReference type="NCBI Taxonomy" id="1126234"/>
    <lineage>
        <taxon>Archaea</taxon>
        <taxon>Methanobacteriati</taxon>
        <taxon>Methanobacteriota</taxon>
        <taxon>Stenosarchaea group</taxon>
        <taxon>Halobacteria</taxon>
        <taxon>Halobacteriales</taxon>
        <taxon>Haloferacaceae</taxon>
        <taxon>Salinirubrum</taxon>
    </lineage>
</organism>
<dbReference type="SUPFAM" id="SSF55961">
    <property type="entry name" value="Bet v1-like"/>
    <property type="match status" value="1"/>
</dbReference>
<dbReference type="InterPro" id="IPR019587">
    <property type="entry name" value="Polyketide_cyclase/dehydratase"/>
</dbReference>
<sequence>MDRHVESTVEIDAPPAVVWRELLDFGSYRDWNPLLRRVRGRPEEGARLRALLSQPGLPPVVILPEVITFDAERELRWRSDSPIPGVLSAEHTFLLTPLDGGDRTRFTQTESFEGVLAAAMPAGLVSQVEQGFGEMNDALKRRVESSVPVAEE</sequence>
<dbReference type="Pfam" id="PF10604">
    <property type="entry name" value="Polyketide_cyc2"/>
    <property type="match status" value="1"/>
</dbReference>
<dbReference type="PANTHER" id="PTHR36166:SF1">
    <property type="entry name" value="SRPBCC DOMAIN-CONTAINING PROTEIN"/>
    <property type="match status" value="1"/>
</dbReference>
<proteinExistence type="predicted"/>
<evidence type="ECO:0000313" key="2">
    <source>
        <dbReference type="Proteomes" id="UP001596201"/>
    </source>
</evidence>
<evidence type="ECO:0000313" key="1">
    <source>
        <dbReference type="EMBL" id="MFC5366776.1"/>
    </source>
</evidence>
<reference evidence="1 2" key="1">
    <citation type="journal article" date="2019" name="Int. J. Syst. Evol. Microbiol.">
        <title>The Global Catalogue of Microorganisms (GCM) 10K type strain sequencing project: providing services to taxonomists for standard genome sequencing and annotation.</title>
        <authorList>
            <consortium name="The Broad Institute Genomics Platform"/>
            <consortium name="The Broad Institute Genome Sequencing Center for Infectious Disease"/>
            <person name="Wu L."/>
            <person name="Ma J."/>
        </authorList>
    </citation>
    <scope>NUCLEOTIDE SEQUENCE [LARGE SCALE GENOMIC DNA]</scope>
    <source>
        <strain evidence="1 2">CGMCC 1.12237</strain>
    </source>
</reference>
<keyword evidence="2" id="KW-1185">Reference proteome</keyword>
<dbReference type="Gene3D" id="3.30.530.20">
    <property type="match status" value="1"/>
</dbReference>
<name>A0ABD5RA81_9EURY</name>
<dbReference type="AlphaFoldDB" id="A0ABD5RA81"/>
<dbReference type="InterPro" id="IPR023393">
    <property type="entry name" value="START-like_dom_sf"/>
</dbReference>
<accession>A0ABD5RA81</accession>
<gene>
    <name evidence="1" type="ORF">ACFPJ5_07465</name>
</gene>